<dbReference type="EMBL" id="ML994692">
    <property type="protein sequence ID" value="KAF2177187.1"/>
    <property type="molecule type" value="Genomic_DNA"/>
</dbReference>
<feature type="region of interest" description="Disordered" evidence="2">
    <location>
        <begin position="886"/>
        <end position="926"/>
    </location>
</feature>
<feature type="compositionally biased region" description="Low complexity" evidence="2">
    <location>
        <begin position="939"/>
        <end position="952"/>
    </location>
</feature>
<feature type="region of interest" description="Disordered" evidence="2">
    <location>
        <begin position="228"/>
        <end position="271"/>
    </location>
</feature>
<gene>
    <name evidence="4" type="ORF">K469DRAFT_755246</name>
</gene>
<feature type="compositionally biased region" description="Low complexity" evidence="2">
    <location>
        <begin position="1"/>
        <end position="14"/>
    </location>
</feature>
<feature type="compositionally biased region" description="Polar residues" evidence="2">
    <location>
        <begin position="1082"/>
        <end position="1094"/>
    </location>
</feature>
<keyword evidence="5" id="KW-1185">Reference proteome</keyword>
<feature type="compositionally biased region" description="Basic residues" evidence="2">
    <location>
        <begin position="801"/>
        <end position="815"/>
    </location>
</feature>
<dbReference type="PROSITE" id="PS50102">
    <property type="entry name" value="RRM"/>
    <property type="match status" value="1"/>
</dbReference>
<feature type="non-terminal residue" evidence="4">
    <location>
        <position position="1535"/>
    </location>
</feature>
<proteinExistence type="predicted"/>
<dbReference type="SUPFAM" id="SSF54928">
    <property type="entry name" value="RNA-binding domain, RBD"/>
    <property type="match status" value="1"/>
</dbReference>
<feature type="compositionally biased region" description="Polar residues" evidence="2">
    <location>
        <begin position="517"/>
        <end position="537"/>
    </location>
</feature>
<evidence type="ECO:0000313" key="5">
    <source>
        <dbReference type="Proteomes" id="UP000800200"/>
    </source>
</evidence>
<dbReference type="InterPro" id="IPR035979">
    <property type="entry name" value="RBD_domain_sf"/>
</dbReference>
<dbReference type="GO" id="GO:0003723">
    <property type="term" value="F:RNA binding"/>
    <property type="evidence" value="ECO:0007669"/>
    <property type="project" value="UniProtKB-UniRule"/>
</dbReference>
<keyword evidence="1" id="KW-0694">RNA-binding</keyword>
<feature type="compositionally biased region" description="Basic and acidic residues" evidence="2">
    <location>
        <begin position="1142"/>
        <end position="1156"/>
    </location>
</feature>
<feature type="region of interest" description="Disordered" evidence="2">
    <location>
        <begin position="462"/>
        <end position="537"/>
    </location>
</feature>
<feature type="region of interest" description="Disordered" evidence="2">
    <location>
        <begin position="938"/>
        <end position="1274"/>
    </location>
</feature>
<feature type="compositionally biased region" description="Basic and acidic residues" evidence="2">
    <location>
        <begin position="1047"/>
        <end position="1058"/>
    </location>
</feature>
<dbReference type="Pfam" id="PF00076">
    <property type="entry name" value="RRM_1"/>
    <property type="match status" value="1"/>
</dbReference>
<feature type="compositionally biased region" description="Basic and acidic residues" evidence="2">
    <location>
        <begin position="1364"/>
        <end position="1376"/>
    </location>
</feature>
<feature type="compositionally biased region" description="Polar residues" evidence="2">
    <location>
        <begin position="899"/>
        <end position="916"/>
    </location>
</feature>
<feature type="region of interest" description="Disordered" evidence="2">
    <location>
        <begin position="561"/>
        <end position="591"/>
    </location>
</feature>
<dbReference type="InterPro" id="IPR000504">
    <property type="entry name" value="RRM_dom"/>
</dbReference>
<name>A0A6A6DCN3_9PEZI</name>
<feature type="compositionally biased region" description="Polar residues" evidence="2">
    <location>
        <begin position="774"/>
        <end position="794"/>
    </location>
</feature>
<feature type="compositionally biased region" description="Basic and acidic residues" evidence="2">
    <location>
        <begin position="1006"/>
        <end position="1040"/>
    </location>
</feature>
<dbReference type="Proteomes" id="UP000800200">
    <property type="component" value="Unassembled WGS sequence"/>
</dbReference>
<feature type="region of interest" description="Disordered" evidence="2">
    <location>
        <begin position="1"/>
        <end position="24"/>
    </location>
</feature>
<evidence type="ECO:0000256" key="1">
    <source>
        <dbReference type="PROSITE-ProRule" id="PRU00176"/>
    </source>
</evidence>
<feature type="region of interest" description="Disordered" evidence="2">
    <location>
        <begin position="1362"/>
        <end position="1486"/>
    </location>
</feature>
<evidence type="ECO:0000256" key="2">
    <source>
        <dbReference type="SAM" id="MobiDB-lite"/>
    </source>
</evidence>
<dbReference type="InterPro" id="IPR012677">
    <property type="entry name" value="Nucleotide-bd_a/b_plait_sf"/>
</dbReference>
<feature type="domain" description="RRM" evidence="3">
    <location>
        <begin position="626"/>
        <end position="702"/>
    </location>
</feature>
<evidence type="ECO:0000313" key="4">
    <source>
        <dbReference type="EMBL" id="KAF2177187.1"/>
    </source>
</evidence>
<feature type="compositionally biased region" description="Low complexity" evidence="2">
    <location>
        <begin position="1172"/>
        <end position="1189"/>
    </location>
</feature>
<feature type="region of interest" description="Disordered" evidence="2">
    <location>
        <begin position="729"/>
        <end position="833"/>
    </location>
</feature>
<dbReference type="OrthoDB" id="3800936at2759"/>
<feature type="compositionally biased region" description="Polar residues" evidence="2">
    <location>
        <begin position="464"/>
        <end position="478"/>
    </location>
</feature>
<feature type="compositionally biased region" description="Basic and acidic residues" evidence="2">
    <location>
        <begin position="1249"/>
        <end position="1260"/>
    </location>
</feature>
<feature type="compositionally biased region" description="Polar residues" evidence="2">
    <location>
        <begin position="1262"/>
        <end position="1271"/>
    </location>
</feature>
<protein>
    <recommendedName>
        <fullName evidence="3">RRM domain-containing protein</fullName>
    </recommendedName>
</protein>
<accession>A0A6A6DCN3</accession>
<feature type="compositionally biased region" description="Basic residues" evidence="2">
    <location>
        <begin position="1131"/>
        <end position="1141"/>
    </location>
</feature>
<evidence type="ECO:0000259" key="3">
    <source>
        <dbReference type="PROSITE" id="PS50102"/>
    </source>
</evidence>
<sequence>MAESTSAAQATAETPAPPSPAASDKTVVPPAVIPEIVVVPFTGLALFSTDLCRREQRKPMGPPYTPVIVRSDERAGIKQFAHFWREKYPDYYICIFPGFDIHDLWDAADIHLESPAFLQKVLNFIMAENVTRMRHFAIEWSKSHKGRLLLLAGPAEGFGYDNDNPLAVVDKIFDQDNIKFYGRPFLWHAANFMRMGMYTLSRQQEEAAKAQERAKTRVKGVGMTGLKSSRATKRLPGVSAEEFQPKPETAPGSEPRKTVPQMVPSAGEPAKPNERCTVLAEAIPTGQVVVSPQPAGVGAHESPAVPQAGGLATMPPTPYVSPAVMSNTTGWHSRPASSSYNSTPRFQNRNVSGGWGENIGPRMPPSSLQPRHPSGGMSAVQSPRYPIPLSMAQPMAAPANPMLPYPQNAGFAPPVMAGQGPYGPMMPSTMMLQSTMPYGAPAMEPSHQNYIYGSGPRAMHIGDMTNTQNPSHTRARPNTNRRESLNDKQQQNLYNPYGVEKPDFTQIPPPKGKKVRNSFSNQTGRSRKWSTSSYNRNGYRQYNAEQGDHNGRYNTIYQQEAGRPGNFPYAPDNKKNHGTEPFPSFDKAQPPHSLYASQPVIDMSIVHDEGLGCGQGWIGPKNDFVTYLWVCELQNNTTAEAVRHAFESRINVPITDVRLIRDKRGEQIAYVHFATPADARKGLEVNNAPFYGKKLLVQVPRNFYDPEHMGRTPTQYIQGHMNELVHSGRVSQSGPHGMQHGHRMSYGEHTTASAKRPLVPSAASEATALPEPSYSPQDARSDFQRQAGQENLTMRGSPEARKKKTYNKSPAKARKSGQGGVPETDEARTTTTPLLEFREGNPQATYKVDKVVKEMPVEEQKDAAAIQSTVEGSNDTVVEEMPSAVTIAEESPQVDIEESTTQVDVKPSPTTDSQPTDYLDLPETQDLPFKTAVDAGAISTDTTSLDTAVTTSEEPKEPSPTSITFEEVTQEPEDTAVTISPFPPQPLAPQEISVEEKPQEMSSAHHVRDADAPSDDEQKNDVSFHSAKESQSDVGKREEEAISSNKSHTEEGARESSSKGKAAIAVAPSEQKAPITDAAIENGSSTTEVSNSLPQEKPTEPTTVPAKASANTEKRSGAKQTESLHPFAKSKAQKRKEKSAKKRENREKVKTKETETSAKPSQPNVAKAKTEPSQSAAASQAKLSPQPASGSGIEQKAHKKAASVVGTDSKADKNVVGGESTAGDSRVGELEAEEAVKNAGKDSSPLNDSKVEPQKVEIHEGSSAQKVTSSDVAAGVQSYEHAPVATMTKATEMRLLASAPKEPPVKIKAEQEQVKKNKTIRDKVAIPKLNLAPLRKPPSTGYTTFSAKLSANSSPIDTVIATDDTQKEMKKTEGTSRTHTPIGSLLNEGKDKCGKVKHTSTIEDSRADAASIASSETLRASSPAPVLPSPTAADFYTPLQTPAILPPNQSASSKQSKKKKNKKGAAPAEPNDSAQGPAEKVPVADGGVFSEQIILVDGLRGRTPTSSEGKKEGEKQARSLTVIVGEYYTVKKNEY</sequence>
<organism evidence="4 5">
    <name type="scientific">Zopfia rhizophila CBS 207.26</name>
    <dbReference type="NCBI Taxonomy" id="1314779"/>
    <lineage>
        <taxon>Eukaryota</taxon>
        <taxon>Fungi</taxon>
        <taxon>Dikarya</taxon>
        <taxon>Ascomycota</taxon>
        <taxon>Pezizomycotina</taxon>
        <taxon>Dothideomycetes</taxon>
        <taxon>Dothideomycetes incertae sedis</taxon>
        <taxon>Zopfiaceae</taxon>
        <taxon>Zopfia</taxon>
    </lineage>
</organism>
<dbReference type="Gene3D" id="3.30.70.330">
    <property type="match status" value="1"/>
</dbReference>
<reference evidence="4" key="1">
    <citation type="journal article" date="2020" name="Stud. Mycol.">
        <title>101 Dothideomycetes genomes: a test case for predicting lifestyles and emergence of pathogens.</title>
        <authorList>
            <person name="Haridas S."/>
            <person name="Albert R."/>
            <person name="Binder M."/>
            <person name="Bloem J."/>
            <person name="Labutti K."/>
            <person name="Salamov A."/>
            <person name="Andreopoulos B."/>
            <person name="Baker S."/>
            <person name="Barry K."/>
            <person name="Bills G."/>
            <person name="Bluhm B."/>
            <person name="Cannon C."/>
            <person name="Castanera R."/>
            <person name="Culley D."/>
            <person name="Daum C."/>
            <person name="Ezra D."/>
            <person name="Gonzalez J."/>
            <person name="Henrissat B."/>
            <person name="Kuo A."/>
            <person name="Liang C."/>
            <person name="Lipzen A."/>
            <person name="Lutzoni F."/>
            <person name="Magnuson J."/>
            <person name="Mondo S."/>
            <person name="Nolan M."/>
            <person name="Ohm R."/>
            <person name="Pangilinan J."/>
            <person name="Park H.-J."/>
            <person name="Ramirez L."/>
            <person name="Alfaro M."/>
            <person name="Sun H."/>
            <person name="Tritt A."/>
            <person name="Yoshinaga Y."/>
            <person name="Zwiers L.-H."/>
            <person name="Turgeon B."/>
            <person name="Goodwin S."/>
            <person name="Spatafora J."/>
            <person name="Crous P."/>
            <person name="Grigoriev I."/>
        </authorList>
    </citation>
    <scope>NUCLEOTIDE SEQUENCE</scope>
    <source>
        <strain evidence="4">CBS 207.26</strain>
    </source>
</reference>
<feature type="compositionally biased region" description="Basic and acidic residues" evidence="2">
    <location>
        <begin position="1388"/>
        <end position="1407"/>
    </location>
</feature>
<dbReference type="SMART" id="SM00360">
    <property type="entry name" value="RRM"/>
    <property type="match status" value="1"/>
</dbReference>
<feature type="compositionally biased region" description="Basic and acidic residues" evidence="2">
    <location>
        <begin position="1226"/>
        <end position="1240"/>
    </location>
</feature>